<feature type="compositionally biased region" description="Polar residues" evidence="2">
    <location>
        <begin position="254"/>
        <end position="274"/>
    </location>
</feature>
<feature type="coiled-coil region" evidence="1">
    <location>
        <begin position="457"/>
        <end position="526"/>
    </location>
</feature>
<feature type="compositionally biased region" description="Low complexity" evidence="2">
    <location>
        <begin position="241"/>
        <end position="253"/>
    </location>
</feature>
<evidence type="ECO:0000313" key="3">
    <source>
        <dbReference type="EMBL" id="CZR64812.1"/>
    </source>
</evidence>
<organism evidence="3 4">
    <name type="scientific">Phialocephala subalpina</name>
    <dbReference type="NCBI Taxonomy" id="576137"/>
    <lineage>
        <taxon>Eukaryota</taxon>
        <taxon>Fungi</taxon>
        <taxon>Dikarya</taxon>
        <taxon>Ascomycota</taxon>
        <taxon>Pezizomycotina</taxon>
        <taxon>Leotiomycetes</taxon>
        <taxon>Helotiales</taxon>
        <taxon>Mollisiaceae</taxon>
        <taxon>Phialocephala</taxon>
        <taxon>Phialocephala fortinii species complex</taxon>
    </lineage>
</organism>
<protein>
    <submittedName>
        <fullName evidence="3">Uncharacterized protein</fullName>
    </submittedName>
</protein>
<feature type="compositionally biased region" description="Polar residues" evidence="2">
    <location>
        <begin position="190"/>
        <end position="219"/>
    </location>
</feature>
<evidence type="ECO:0000313" key="4">
    <source>
        <dbReference type="Proteomes" id="UP000184330"/>
    </source>
</evidence>
<reference evidence="3 4" key="1">
    <citation type="submission" date="2016-03" db="EMBL/GenBank/DDBJ databases">
        <authorList>
            <person name="Ploux O."/>
        </authorList>
    </citation>
    <scope>NUCLEOTIDE SEQUENCE [LARGE SCALE GENOMIC DNA]</scope>
    <source>
        <strain evidence="3 4">UAMH 11012</strain>
    </source>
</reference>
<feature type="region of interest" description="Disordered" evidence="2">
    <location>
        <begin position="179"/>
        <end position="274"/>
    </location>
</feature>
<gene>
    <name evidence="3" type="ORF">PAC_14711</name>
</gene>
<evidence type="ECO:0000256" key="1">
    <source>
        <dbReference type="SAM" id="Coils"/>
    </source>
</evidence>
<feature type="compositionally biased region" description="Polar residues" evidence="2">
    <location>
        <begin position="286"/>
        <end position="298"/>
    </location>
</feature>
<feature type="region of interest" description="Disordered" evidence="2">
    <location>
        <begin position="746"/>
        <end position="766"/>
    </location>
</feature>
<dbReference type="Proteomes" id="UP000184330">
    <property type="component" value="Unassembled WGS sequence"/>
</dbReference>
<dbReference type="OrthoDB" id="3553337at2759"/>
<keyword evidence="4" id="KW-1185">Reference proteome</keyword>
<proteinExistence type="predicted"/>
<sequence>MALLPTAAGRGTLNMIEQIKACLEDIDHNGTNRRHIGGRMKRERLAAIASSKLDLEASNKHWVGHALALLCESLEASVINEIMTQGHGRYKKEWDKWELAEGLPKWHNRRGEDRIRNLVYDLLMEDLIILYKGYEVDGGEQVKGLSVKGVCKKVKDEIGIVAIKDSYLRDQLERHGATRNLKGQAVVPTGRNTKSVGSPSTLGASTPTSSDIPSVSPRLNHTGLLPPGVSDTRSRLPTPTRYVYGSGGVSSRSNTTALTQGPSQSQLSKNTNHYPQSRMTKFSKTIPFQQRSSQNSRDTAFPLSPASGHPNPIPPPIDATLSGIDDGSHNCQPIPNSFHLIPSGNGHSGHGSSQSFAPIQGGGWLGFDGAGVAGQALTPISNMDEISRGVGPSVSLSLPLTGTAVAQFNDALTQLPEKIELLTRRLDTERMARVLLEARANEVDKWQKEYMRIGKNYEELTSHCESQERHIKDLKQKSEHLEGLCKTFEDGKVSEQTKREKLSDDMENLQQKYHALDGTVQRLRNADGELQSKVLSLQGLNEIQAEHINGLQTGLKKLEVENTDLRIHLSDLQNHNHSLRIEVTKLQTANSQLIGRVGKLKDENIKLDRTVEALQQQKNNFQNDVAKLQTQNLKLQTQVAQLHEAKVNLDEKVDLLERESASFQQEKRALEINPSQECVSRFSTCTIDSGVGESLRASVASSRKRQISITDEREEKRHRSLNFMSGNYSTFLADPDPDELPIMSTSELPIRRGSEGSTHNKAEEWI</sequence>
<name>A0A1L7XIF0_9HELO</name>
<evidence type="ECO:0000256" key="2">
    <source>
        <dbReference type="SAM" id="MobiDB-lite"/>
    </source>
</evidence>
<dbReference type="EMBL" id="FJOG01000028">
    <property type="protein sequence ID" value="CZR64812.1"/>
    <property type="molecule type" value="Genomic_DNA"/>
</dbReference>
<feature type="region of interest" description="Disordered" evidence="2">
    <location>
        <begin position="286"/>
        <end position="323"/>
    </location>
</feature>
<feature type="coiled-coil region" evidence="1">
    <location>
        <begin position="555"/>
        <end position="673"/>
    </location>
</feature>
<dbReference type="PANTHER" id="PTHR45615">
    <property type="entry name" value="MYOSIN HEAVY CHAIN, NON-MUSCLE"/>
    <property type="match status" value="1"/>
</dbReference>
<keyword evidence="1" id="KW-0175">Coiled coil</keyword>
<accession>A0A1L7XIF0</accession>
<dbReference type="PANTHER" id="PTHR45615:SF80">
    <property type="entry name" value="GRIP DOMAIN-CONTAINING PROTEIN"/>
    <property type="match status" value="1"/>
</dbReference>
<dbReference type="AlphaFoldDB" id="A0A1L7XIF0"/>
<dbReference type="STRING" id="576137.A0A1L7XIF0"/>
<dbReference type="Gene3D" id="1.10.287.1490">
    <property type="match status" value="1"/>
</dbReference>
<feature type="compositionally biased region" description="Basic and acidic residues" evidence="2">
    <location>
        <begin position="749"/>
        <end position="766"/>
    </location>
</feature>